<dbReference type="RefSeq" id="WP_056942005.1">
    <property type="nucleotide sequence ID" value="NZ_AZCX01000002.1"/>
</dbReference>
<keyword evidence="9" id="KW-1185">Reference proteome</keyword>
<proteinExistence type="predicted"/>
<dbReference type="InterPro" id="IPR038063">
    <property type="entry name" value="Transpep_catalytic_dom"/>
</dbReference>
<evidence type="ECO:0000256" key="1">
    <source>
        <dbReference type="ARBA" id="ARBA00004752"/>
    </source>
</evidence>
<name>A0A0R1HYU8_9LACO</name>
<dbReference type="PANTHER" id="PTHR30582:SF2">
    <property type="entry name" value="L,D-TRANSPEPTIDASE YCIB-RELATED"/>
    <property type="match status" value="1"/>
</dbReference>
<dbReference type="InterPro" id="IPR005490">
    <property type="entry name" value="LD_TPept_cat_dom"/>
</dbReference>
<dbReference type="GO" id="GO:0071555">
    <property type="term" value="P:cell wall organization"/>
    <property type="evidence" value="ECO:0007669"/>
    <property type="project" value="UniProtKB-UniRule"/>
</dbReference>
<evidence type="ECO:0000313" key="8">
    <source>
        <dbReference type="EMBL" id="KRK48801.1"/>
    </source>
</evidence>
<keyword evidence="4 6" id="KW-0573">Peptidoglycan synthesis</keyword>
<dbReference type="UniPathway" id="UPA00219"/>
<dbReference type="GO" id="GO:0071972">
    <property type="term" value="F:peptidoglycan L,D-transpeptidase activity"/>
    <property type="evidence" value="ECO:0007669"/>
    <property type="project" value="TreeGrafter"/>
</dbReference>
<feature type="domain" description="L,D-TPase catalytic" evidence="7">
    <location>
        <begin position="76"/>
        <end position="199"/>
    </location>
</feature>
<dbReference type="Proteomes" id="UP000050911">
    <property type="component" value="Unassembled WGS sequence"/>
</dbReference>
<gene>
    <name evidence="8" type="ORF">FC96_GL001120</name>
</gene>
<dbReference type="PANTHER" id="PTHR30582">
    <property type="entry name" value="L,D-TRANSPEPTIDASE"/>
    <property type="match status" value="1"/>
</dbReference>
<protein>
    <submittedName>
        <fullName evidence="8">ErfK YbiS YcfS YnhG</fullName>
    </submittedName>
</protein>
<dbReference type="PATRIC" id="fig|1302272.5.peg.1128"/>
<dbReference type="OrthoDB" id="177750at2"/>
<sequence>MKKETGMIALAIFVAVVCVLGIGTIVHTQVEGMQTQTAKHATKSKTTKKPTKTVNINWRKPSQNKPYPKWQALKKPSLLVSTKNQRVAVRDGHKTVYMMYASTGKNNTTPKGHFRIQPERGTFFYNQGSREGARYWVSFKDHGIYLFHTVPTNASGQYNRQEAAYLGKKSNSHGCVRLSVPDAKWLYQTVPVGTPVNIY</sequence>
<feature type="active site" description="Proton donor/acceptor" evidence="6">
    <location>
        <position position="148"/>
    </location>
</feature>
<dbReference type="EMBL" id="AZCX01000002">
    <property type="protein sequence ID" value="KRK48801.1"/>
    <property type="molecule type" value="Genomic_DNA"/>
</dbReference>
<dbReference type="GO" id="GO:0008360">
    <property type="term" value="P:regulation of cell shape"/>
    <property type="evidence" value="ECO:0007669"/>
    <property type="project" value="UniProtKB-UniRule"/>
</dbReference>
<accession>A0A0R1HYU8</accession>
<evidence type="ECO:0000256" key="3">
    <source>
        <dbReference type="ARBA" id="ARBA00022960"/>
    </source>
</evidence>
<feature type="active site" description="Nucleophile" evidence="6">
    <location>
        <position position="175"/>
    </location>
</feature>
<dbReference type="GO" id="GO:0005576">
    <property type="term" value="C:extracellular region"/>
    <property type="evidence" value="ECO:0007669"/>
    <property type="project" value="TreeGrafter"/>
</dbReference>
<keyword evidence="5 6" id="KW-0961">Cell wall biogenesis/degradation</keyword>
<evidence type="ECO:0000256" key="6">
    <source>
        <dbReference type="PROSITE-ProRule" id="PRU01373"/>
    </source>
</evidence>
<dbReference type="GO" id="GO:0018104">
    <property type="term" value="P:peptidoglycan-protein cross-linking"/>
    <property type="evidence" value="ECO:0007669"/>
    <property type="project" value="TreeGrafter"/>
</dbReference>
<dbReference type="CDD" id="cd16913">
    <property type="entry name" value="YkuD_like"/>
    <property type="match status" value="1"/>
</dbReference>
<dbReference type="Pfam" id="PF03734">
    <property type="entry name" value="YkuD"/>
    <property type="match status" value="1"/>
</dbReference>
<dbReference type="GO" id="GO:0016740">
    <property type="term" value="F:transferase activity"/>
    <property type="evidence" value="ECO:0007669"/>
    <property type="project" value="UniProtKB-KW"/>
</dbReference>
<dbReference type="SUPFAM" id="SSF141523">
    <property type="entry name" value="L,D-transpeptidase catalytic domain-like"/>
    <property type="match status" value="1"/>
</dbReference>
<dbReference type="AlphaFoldDB" id="A0A0R1HYU8"/>
<reference evidence="8 9" key="1">
    <citation type="journal article" date="2015" name="Genome Announc.">
        <title>Expanding the biotechnology potential of lactobacilli through comparative genomics of 213 strains and associated genera.</title>
        <authorList>
            <person name="Sun Z."/>
            <person name="Harris H.M."/>
            <person name="McCann A."/>
            <person name="Guo C."/>
            <person name="Argimon S."/>
            <person name="Zhang W."/>
            <person name="Yang X."/>
            <person name="Jeffery I.B."/>
            <person name="Cooney J.C."/>
            <person name="Kagawa T.F."/>
            <person name="Liu W."/>
            <person name="Song Y."/>
            <person name="Salvetti E."/>
            <person name="Wrobel A."/>
            <person name="Rasinkangas P."/>
            <person name="Parkhill J."/>
            <person name="Rea M.C."/>
            <person name="O'Sullivan O."/>
            <person name="Ritari J."/>
            <person name="Douillard F.P."/>
            <person name="Paul Ross R."/>
            <person name="Yang R."/>
            <person name="Briner A.E."/>
            <person name="Felis G.E."/>
            <person name="de Vos W.M."/>
            <person name="Barrangou R."/>
            <person name="Klaenhammer T.R."/>
            <person name="Caufield P.W."/>
            <person name="Cui Y."/>
            <person name="Zhang H."/>
            <person name="O'Toole P.W."/>
        </authorList>
    </citation>
    <scope>NUCLEOTIDE SEQUENCE [LARGE SCALE GENOMIC DNA]</scope>
    <source>
        <strain evidence="8 9">JCM 15530</strain>
    </source>
</reference>
<evidence type="ECO:0000256" key="4">
    <source>
        <dbReference type="ARBA" id="ARBA00022984"/>
    </source>
</evidence>
<comment type="caution">
    <text evidence="8">The sequence shown here is derived from an EMBL/GenBank/DDBJ whole genome shotgun (WGS) entry which is preliminary data.</text>
</comment>
<evidence type="ECO:0000256" key="2">
    <source>
        <dbReference type="ARBA" id="ARBA00022679"/>
    </source>
</evidence>
<dbReference type="STRING" id="1302272.FC96_GL001120"/>
<evidence type="ECO:0000256" key="5">
    <source>
        <dbReference type="ARBA" id="ARBA00023316"/>
    </source>
</evidence>
<evidence type="ECO:0000259" key="7">
    <source>
        <dbReference type="PROSITE" id="PS52029"/>
    </source>
</evidence>
<comment type="pathway">
    <text evidence="1 6">Cell wall biogenesis; peptidoglycan biosynthesis.</text>
</comment>
<keyword evidence="3 6" id="KW-0133">Cell shape</keyword>
<keyword evidence="2" id="KW-0808">Transferase</keyword>
<dbReference type="PROSITE" id="PS52029">
    <property type="entry name" value="LD_TPASE"/>
    <property type="match status" value="1"/>
</dbReference>
<organism evidence="8 9">
    <name type="scientific">Secundilactobacillus kimchicus JCM 15530</name>
    <dbReference type="NCBI Taxonomy" id="1302272"/>
    <lineage>
        <taxon>Bacteria</taxon>
        <taxon>Bacillati</taxon>
        <taxon>Bacillota</taxon>
        <taxon>Bacilli</taxon>
        <taxon>Lactobacillales</taxon>
        <taxon>Lactobacillaceae</taxon>
        <taxon>Secundilactobacillus</taxon>
    </lineage>
</organism>
<dbReference type="Gene3D" id="2.40.440.10">
    <property type="entry name" value="L,D-transpeptidase catalytic domain-like"/>
    <property type="match status" value="1"/>
</dbReference>
<dbReference type="InterPro" id="IPR050979">
    <property type="entry name" value="LD-transpeptidase"/>
</dbReference>
<evidence type="ECO:0000313" key="9">
    <source>
        <dbReference type="Proteomes" id="UP000050911"/>
    </source>
</evidence>